<dbReference type="KEGG" id="mic:Mic7113_2904"/>
<evidence type="ECO:0000256" key="1">
    <source>
        <dbReference type="SAM" id="MobiDB-lite"/>
    </source>
</evidence>
<dbReference type="EMBL" id="CP003630">
    <property type="protein sequence ID" value="AFZ18681.1"/>
    <property type="molecule type" value="Genomic_DNA"/>
</dbReference>
<feature type="transmembrane region" description="Helical" evidence="2">
    <location>
        <begin position="40"/>
        <end position="63"/>
    </location>
</feature>
<gene>
    <name evidence="4" type="ORF">Mic7113_2904</name>
</gene>
<name>K9WFW4_9CYAN</name>
<evidence type="ECO:0000259" key="3">
    <source>
        <dbReference type="Pfam" id="PF20712"/>
    </source>
</evidence>
<accession>K9WFW4</accession>
<feature type="compositionally biased region" description="Polar residues" evidence="1">
    <location>
        <begin position="12"/>
        <end position="24"/>
    </location>
</feature>
<organism evidence="4 5">
    <name type="scientific">Allocoleopsis franciscana PCC 7113</name>
    <dbReference type="NCBI Taxonomy" id="1173027"/>
    <lineage>
        <taxon>Bacteria</taxon>
        <taxon>Bacillati</taxon>
        <taxon>Cyanobacteriota</taxon>
        <taxon>Cyanophyceae</taxon>
        <taxon>Coleofasciculales</taxon>
        <taxon>Coleofasciculaceae</taxon>
        <taxon>Allocoleopsis</taxon>
        <taxon>Allocoleopsis franciscana</taxon>
    </lineage>
</organism>
<dbReference type="eggNOG" id="ENOG50337N1">
    <property type="taxonomic scope" value="Bacteria"/>
</dbReference>
<keyword evidence="2" id="KW-0812">Transmembrane</keyword>
<dbReference type="RefSeq" id="WP_015182830.1">
    <property type="nucleotide sequence ID" value="NC_019738.1"/>
</dbReference>
<proteinExistence type="predicted"/>
<evidence type="ECO:0000256" key="2">
    <source>
        <dbReference type="SAM" id="Phobius"/>
    </source>
</evidence>
<evidence type="ECO:0000313" key="5">
    <source>
        <dbReference type="Proteomes" id="UP000010471"/>
    </source>
</evidence>
<protein>
    <recommendedName>
        <fullName evidence="3">Cyanobacterial TRADD-N associated 2 transmembrane domain-containing protein</fullName>
    </recommendedName>
</protein>
<dbReference type="AlphaFoldDB" id="K9WFW4"/>
<feature type="region of interest" description="Disordered" evidence="1">
    <location>
        <begin position="1"/>
        <end position="24"/>
    </location>
</feature>
<dbReference type="InterPro" id="IPR048567">
    <property type="entry name" value="CyanoTRADDas_TM"/>
</dbReference>
<evidence type="ECO:0000313" key="4">
    <source>
        <dbReference type="EMBL" id="AFZ18681.1"/>
    </source>
</evidence>
<keyword evidence="2" id="KW-1133">Transmembrane helix</keyword>
<dbReference type="OrthoDB" id="467897at2"/>
<sequence length="101" mass="11258">MNFNVSRKLKSDNQPNSNEANSNIKQEIMRELLRQVRRSYNFALAITTASALMTLSGVGLLYFNKVPEASLTTTGGVLASLHSVQLAKEAKEELRQMIDED</sequence>
<dbReference type="Proteomes" id="UP000010471">
    <property type="component" value="Chromosome"/>
</dbReference>
<dbReference type="HOGENOM" id="CLU_172629_1_0_3"/>
<keyword evidence="5" id="KW-1185">Reference proteome</keyword>
<feature type="domain" description="Cyanobacterial TRADD-N associated 2 transmembrane" evidence="3">
    <location>
        <begin position="32"/>
        <end position="94"/>
    </location>
</feature>
<dbReference type="Pfam" id="PF20712">
    <property type="entry name" value="CyanoTRADDas_TM"/>
    <property type="match status" value="1"/>
</dbReference>
<reference evidence="4 5" key="1">
    <citation type="submission" date="2012-06" db="EMBL/GenBank/DDBJ databases">
        <title>Finished chromosome of genome of Microcoleus sp. PCC 7113.</title>
        <authorList>
            <consortium name="US DOE Joint Genome Institute"/>
            <person name="Gugger M."/>
            <person name="Coursin T."/>
            <person name="Rippka R."/>
            <person name="Tandeau De Marsac N."/>
            <person name="Huntemann M."/>
            <person name="Wei C.-L."/>
            <person name="Han J."/>
            <person name="Detter J.C."/>
            <person name="Han C."/>
            <person name="Tapia R."/>
            <person name="Chen A."/>
            <person name="Kyrpides N."/>
            <person name="Mavromatis K."/>
            <person name="Markowitz V."/>
            <person name="Szeto E."/>
            <person name="Ivanova N."/>
            <person name="Pagani I."/>
            <person name="Pati A."/>
            <person name="Goodwin L."/>
            <person name="Nordberg H.P."/>
            <person name="Cantor M.N."/>
            <person name="Hua S.X."/>
            <person name="Woyke T."/>
            <person name="Kerfeld C.A."/>
        </authorList>
    </citation>
    <scope>NUCLEOTIDE SEQUENCE [LARGE SCALE GENOMIC DNA]</scope>
    <source>
        <strain evidence="4 5">PCC 7113</strain>
    </source>
</reference>
<keyword evidence="2" id="KW-0472">Membrane</keyword>